<organism evidence="1 2">
    <name type="scientific">Chryseobacterium joostei</name>
    <dbReference type="NCBI Taxonomy" id="112234"/>
    <lineage>
        <taxon>Bacteria</taxon>
        <taxon>Pseudomonadati</taxon>
        <taxon>Bacteroidota</taxon>
        <taxon>Flavobacteriia</taxon>
        <taxon>Flavobacteriales</taxon>
        <taxon>Weeksellaceae</taxon>
        <taxon>Chryseobacterium group</taxon>
        <taxon>Chryseobacterium</taxon>
    </lineage>
</organism>
<sequence>MYMKKIISGMVIAIVLSGCVNDKTSSGHNSQETKDLHQESSVPINKDKNTIRERFSPPKDYEWVDEKSDSFGYFIENFKLKPYGSQILKYDGSPIATQHLHEAIFDIDTGNKDLQQCADAVIRFRAEYLYKMKRFDEIKFHFTSGDLLSWNDYKNGTRAIVNGNSVSFRKMSAFDDSYQGFRNYLDLIFNYAGTISLNKETKPVTQNSDLKTGDILITPGSPGHIVFIAGVSKNKEGKKVYLLGEGFTPAQSIHLLSNPFNKNISPWYDLDINEQETKTARYIFKPTNFRSF</sequence>
<dbReference type="AlphaFoldDB" id="A0A1N7IGU8"/>
<gene>
    <name evidence="1" type="ORF">SAMN05421768_105137</name>
</gene>
<reference evidence="1 2" key="1">
    <citation type="submission" date="2017-01" db="EMBL/GenBank/DDBJ databases">
        <authorList>
            <person name="Mah S.A."/>
            <person name="Swanson W.J."/>
            <person name="Moy G.W."/>
            <person name="Vacquier V.D."/>
        </authorList>
    </citation>
    <scope>NUCLEOTIDE SEQUENCE [LARGE SCALE GENOMIC DNA]</scope>
    <source>
        <strain evidence="1 2">DSM 16927</strain>
    </source>
</reference>
<accession>A0A1N7IGU8</accession>
<dbReference type="Proteomes" id="UP000186106">
    <property type="component" value="Unassembled WGS sequence"/>
</dbReference>
<proteinExistence type="predicted"/>
<protein>
    <recommendedName>
        <fullName evidence="3">DUF4846 domain-containing protein</fullName>
    </recommendedName>
</protein>
<evidence type="ECO:0000313" key="1">
    <source>
        <dbReference type="EMBL" id="SIS36246.1"/>
    </source>
</evidence>
<evidence type="ECO:0000313" key="2">
    <source>
        <dbReference type="Proteomes" id="UP000186106"/>
    </source>
</evidence>
<dbReference type="Pfam" id="PF16138">
    <property type="entry name" value="DUF4846"/>
    <property type="match status" value="1"/>
</dbReference>
<dbReference type="InterPro" id="IPR032315">
    <property type="entry name" value="DUF4846"/>
</dbReference>
<name>A0A1N7IGU8_9FLAO</name>
<evidence type="ECO:0008006" key="3">
    <source>
        <dbReference type="Google" id="ProtNLM"/>
    </source>
</evidence>
<dbReference type="PROSITE" id="PS51257">
    <property type="entry name" value="PROKAR_LIPOPROTEIN"/>
    <property type="match status" value="1"/>
</dbReference>
<dbReference type="EMBL" id="FTNZ01000005">
    <property type="protein sequence ID" value="SIS36246.1"/>
    <property type="molecule type" value="Genomic_DNA"/>
</dbReference>
<dbReference type="STRING" id="112234.SAMN05421768_105137"/>